<dbReference type="InterPro" id="IPR036291">
    <property type="entry name" value="NAD(P)-bd_dom_sf"/>
</dbReference>
<gene>
    <name evidence="2" type="ordered locus">wcw_0513</name>
</gene>
<dbReference type="HOGENOM" id="CLU_010194_1_2_0"/>
<dbReference type="GO" id="GO:0004316">
    <property type="term" value="F:3-oxoacyl-[acyl-carrier-protein] reductase (NADPH) activity"/>
    <property type="evidence" value="ECO:0007669"/>
    <property type="project" value="UniProtKB-EC"/>
</dbReference>
<accession>D6YUS3</accession>
<reference evidence="2 3" key="1">
    <citation type="journal article" date="2010" name="PLoS ONE">
        <title>The Waddlia genome: a window into chlamydial biology.</title>
        <authorList>
            <person name="Bertelli C."/>
            <person name="Collyn F."/>
            <person name="Croxatto A."/>
            <person name="Ruckert C."/>
            <person name="Polkinghorne A."/>
            <person name="Kebbi-Beghdadi C."/>
            <person name="Goesmann A."/>
            <person name="Vaughan L."/>
            <person name="Greub G."/>
        </authorList>
    </citation>
    <scope>NUCLEOTIDE SEQUENCE [LARGE SCALE GENOMIC DNA]</scope>
    <source>
        <strain evidence="3">ATCC VR-1470 / WSU 86-1044</strain>
    </source>
</reference>
<proteinExistence type="inferred from homology"/>
<sequence length="263" mass="28615">MDLQLEGKTALVTASTGGIGKAIAEELLKEGASVIIHGSRDASAEKAVNEFQSKYPKVAGIGADLNKPDGCAKLIDAIKEPIDLLINNFGIYEVVDFFDTTDGLWRHYFESNVLTGVALSRHFLKPMLKRNWGRVIFVSSESGLNIPEEMIHYGFTKAAQLSIMRGLAKLTKGTQVTVNALLPGPTLTEGVDQFLTKIAEDKGIDKQELIDDFVKKNRPDSLIRRFARVEEVAHMAAFLCSPLAALTNGSSVKVEGGIVNQIN</sequence>
<dbReference type="KEGG" id="wch:wcw_0513"/>
<dbReference type="Pfam" id="PF00106">
    <property type="entry name" value="adh_short"/>
    <property type="match status" value="1"/>
</dbReference>
<keyword evidence="2" id="KW-0560">Oxidoreductase</keyword>
<dbReference type="PANTHER" id="PTHR42879">
    <property type="entry name" value="3-OXOACYL-(ACYL-CARRIER-PROTEIN) REDUCTASE"/>
    <property type="match status" value="1"/>
</dbReference>
<dbReference type="RefSeq" id="WP_013181610.1">
    <property type="nucleotide sequence ID" value="NC_014225.1"/>
</dbReference>
<dbReference type="CDD" id="cd05233">
    <property type="entry name" value="SDR_c"/>
    <property type="match status" value="1"/>
</dbReference>
<dbReference type="InterPro" id="IPR002347">
    <property type="entry name" value="SDR_fam"/>
</dbReference>
<dbReference type="Gene3D" id="3.40.50.720">
    <property type="entry name" value="NAD(P)-binding Rossmann-like Domain"/>
    <property type="match status" value="1"/>
</dbReference>
<name>D6YUS3_WADCW</name>
<evidence type="ECO:0000313" key="2">
    <source>
        <dbReference type="EMBL" id="ADI37884.1"/>
    </source>
</evidence>
<comment type="similarity">
    <text evidence="1">Belongs to the short-chain dehydrogenases/reductases (SDR) family.</text>
</comment>
<dbReference type="STRING" id="716544.wcw_0513"/>
<dbReference type="EMBL" id="CP001928">
    <property type="protein sequence ID" value="ADI37884.1"/>
    <property type="molecule type" value="Genomic_DNA"/>
</dbReference>
<dbReference type="EC" id="1.1.1.100" evidence="2"/>
<dbReference type="AlphaFoldDB" id="D6YUS3"/>
<dbReference type="PRINTS" id="PR00081">
    <property type="entry name" value="GDHRDH"/>
</dbReference>
<protein>
    <submittedName>
        <fullName evidence="2">Putative short-chain dehydrogenase</fullName>
        <ecNumber evidence="2">1.1.1.100</ecNumber>
    </submittedName>
</protein>
<dbReference type="eggNOG" id="COG1028">
    <property type="taxonomic scope" value="Bacteria"/>
</dbReference>
<organism evidence="2 3">
    <name type="scientific">Waddlia chondrophila (strain ATCC VR-1470 / WSU 86-1044)</name>
    <dbReference type="NCBI Taxonomy" id="716544"/>
    <lineage>
        <taxon>Bacteria</taxon>
        <taxon>Pseudomonadati</taxon>
        <taxon>Chlamydiota</taxon>
        <taxon>Chlamydiia</taxon>
        <taxon>Parachlamydiales</taxon>
        <taxon>Waddliaceae</taxon>
        <taxon>Waddlia</taxon>
    </lineage>
</organism>
<keyword evidence="3" id="KW-1185">Reference proteome</keyword>
<dbReference type="InterPro" id="IPR050259">
    <property type="entry name" value="SDR"/>
</dbReference>
<evidence type="ECO:0000256" key="1">
    <source>
        <dbReference type="ARBA" id="ARBA00006484"/>
    </source>
</evidence>
<dbReference type="Proteomes" id="UP000001505">
    <property type="component" value="Chromosome"/>
</dbReference>
<dbReference type="OrthoDB" id="9803333at2"/>
<dbReference type="SUPFAM" id="SSF51735">
    <property type="entry name" value="NAD(P)-binding Rossmann-fold domains"/>
    <property type="match status" value="1"/>
</dbReference>
<evidence type="ECO:0000313" key="3">
    <source>
        <dbReference type="Proteomes" id="UP000001505"/>
    </source>
</evidence>